<feature type="transmembrane region" description="Helical" evidence="8">
    <location>
        <begin position="290"/>
        <end position="309"/>
    </location>
</feature>
<dbReference type="EMBL" id="DTGR01000214">
    <property type="protein sequence ID" value="HHS30805.1"/>
    <property type="molecule type" value="Genomic_DNA"/>
</dbReference>
<feature type="domain" description="Glycosyltransferase 2-like" evidence="9">
    <location>
        <begin position="20"/>
        <end position="183"/>
    </location>
</feature>
<evidence type="ECO:0000256" key="5">
    <source>
        <dbReference type="ARBA" id="ARBA00022985"/>
    </source>
</evidence>
<keyword evidence="3 10" id="KW-0808">Transferase</keyword>
<organism evidence="10">
    <name type="scientific">Desulfobacca acetoxidans</name>
    <dbReference type="NCBI Taxonomy" id="60893"/>
    <lineage>
        <taxon>Bacteria</taxon>
        <taxon>Pseudomonadati</taxon>
        <taxon>Thermodesulfobacteriota</taxon>
        <taxon>Desulfobaccia</taxon>
        <taxon>Desulfobaccales</taxon>
        <taxon>Desulfobaccaceae</taxon>
        <taxon>Desulfobacca</taxon>
    </lineage>
</organism>
<evidence type="ECO:0000313" key="10">
    <source>
        <dbReference type="EMBL" id="HHS30805.1"/>
    </source>
</evidence>
<dbReference type="AlphaFoldDB" id="A0A7V6A618"/>
<dbReference type="PANTHER" id="PTHR48090:SF3">
    <property type="entry name" value="UNDECAPRENYL-PHOSPHATE 4-DEOXY-4-FORMAMIDO-L-ARABINOSE TRANSFERASE"/>
    <property type="match status" value="1"/>
</dbReference>
<evidence type="ECO:0000256" key="4">
    <source>
        <dbReference type="ARBA" id="ARBA00022692"/>
    </source>
</evidence>
<protein>
    <submittedName>
        <fullName evidence="10">Glycosyltransferase</fullName>
    </submittedName>
</protein>
<dbReference type="SUPFAM" id="SSF53448">
    <property type="entry name" value="Nucleotide-diphospho-sugar transferases"/>
    <property type="match status" value="1"/>
</dbReference>
<keyword evidence="5" id="KW-0448">Lipopolysaccharide biosynthesis</keyword>
<evidence type="ECO:0000256" key="3">
    <source>
        <dbReference type="ARBA" id="ARBA00022679"/>
    </source>
</evidence>
<keyword evidence="7 8" id="KW-0472">Membrane</keyword>
<reference evidence="10" key="1">
    <citation type="journal article" date="2020" name="mSystems">
        <title>Genome- and Community-Level Interaction Insights into Carbon Utilization and Element Cycling Functions of Hydrothermarchaeota in Hydrothermal Sediment.</title>
        <authorList>
            <person name="Zhou Z."/>
            <person name="Liu Y."/>
            <person name="Xu W."/>
            <person name="Pan J."/>
            <person name="Luo Z.H."/>
            <person name="Li M."/>
        </authorList>
    </citation>
    <scope>NUCLEOTIDE SEQUENCE [LARGE SCALE GENOMIC DNA]</scope>
    <source>
        <strain evidence="10">SpSt-767</strain>
    </source>
</reference>
<proteinExistence type="predicted"/>
<evidence type="ECO:0000256" key="7">
    <source>
        <dbReference type="ARBA" id="ARBA00023136"/>
    </source>
</evidence>
<evidence type="ECO:0000256" key="6">
    <source>
        <dbReference type="ARBA" id="ARBA00022989"/>
    </source>
</evidence>
<dbReference type="InterPro" id="IPR001173">
    <property type="entry name" value="Glyco_trans_2-like"/>
</dbReference>
<dbReference type="Pfam" id="PF00535">
    <property type="entry name" value="Glycos_transf_2"/>
    <property type="match status" value="1"/>
</dbReference>
<evidence type="ECO:0000256" key="2">
    <source>
        <dbReference type="ARBA" id="ARBA00022676"/>
    </source>
</evidence>
<keyword evidence="1" id="KW-1003">Cell membrane</keyword>
<keyword evidence="2" id="KW-0328">Glycosyltransferase</keyword>
<dbReference type="InterPro" id="IPR029044">
    <property type="entry name" value="Nucleotide-diphossugar_trans"/>
</dbReference>
<keyword evidence="6 8" id="KW-1133">Transmembrane helix</keyword>
<dbReference type="InterPro" id="IPR050256">
    <property type="entry name" value="Glycosyltransferase_2"/>
</dbReference>
<name>A0A7V6A618_9BACT</name>
<keyword evidence="4 8" id="KW-0812">Transmembrane</keyword>
<gene>
    <name evidence="10" type="ORF">ENV52_14025</name>
</gene>
<feature type="transmembrane region" description="Helical" evidence="8">
    <location>
        <begin position="247"/>
        <end position="270"/>
    </location>
</feature>
<evidence type="ECO:0000259" key="9">
    <source>
        <dbReference type="Pfam" id="PF00535"/>
    </source>
</evidence>
<comment type="caution">
    <text evidence="10">The sequence shown here is derived from an EMBL/GenBank/DDBJ whole genome shotgun (WGS) entry which is preliminary data.</text>
</comment>
<dbReference type="PANTHER" id="PTHR48090">
    <property type="entry name" value="UNDECAPRENYL-PHOSPHATE 4-DEOXY-4-FORMAMIDO-L-ARABINOSE TRANSFERASE-RELATED"/>
    <property type="match status" value="1"/>
</dbReference>
<dbReference type="CDD" id="cd04187">
    <property type="entry name" value="DPM1_like_bac"/>
    <property type="match status" value="1"/>
</dbReference>
<dbReference type="GO" id="GO:0005886">
    <property type="term" value="C:plasma membrane"/>
    <property type="evidence" value="ECO:0007669"/>
    <property type="project" value="TreeGrafter"/>
</dbReference>
<accession>A0A7V6A618</accession>
<dbReference type="Gene3D" id="3.90.550.10">
    <property type="entry name" value="Spore Coat Polysaccharide Biosynthesis Protein SpsA, Chain A"/>
    <property type="match status" value="1"/>
</dbReference>
<evidence type="ECO:0000256" key="1">
    <source>
        <dbReference type="ARBA" id="ARBA00022475"/>
    </source>
</evidence>
<sequence>MQPVPSLNIEADLRKDIYLSVVLPVFNEVENLDILQQQLKAVLAKLGRTYEIIYVDDGSTDGSLHKLQELAKNDDTVVIIELRRNFGQTAAMSAGIDNARGEIVVCQDADLQNDPEDIPRLLAKLDEGYDLVSGWRKNRQDHWLWRKGPSALANWIISRVVDFKLHDTGCTLKAYRRELLNHIRLYGEMHRFIPALALQVGAKVAEIPVNHKPRLYGHSKYGLSRTVSVVLDLLTLKFLGKFLSNPLRVFGGSGLALMGLSFLVGLIMVFQKLYYGVSLIQTPLLLLSSMLFILGFFCILQGFTAELLIRTYHESQGKPTYIIRQIFRASR</sequence>
<evidence type="ECO:0000256" key="8">
    <source>
        <dbReference type="SAM" id="Phobius"/>
    </source>
</evidence>
<dbReference type="GO" id="GO:0009103">
    <property type="term" value="P:lipopolysaccharide biosynthetic process"/>
    <property type="evidence" value="ECO:0007669"/>
    <property type="project" value="UniProtKB-KW"/>
</dbReference>
<dbReference type="GO" id="GO:0099621">
    <property type="term" value="F:undecaprenyl-phosphate 4-deoxy-4-formamido-L-arabinose transferase activity"/>
    <property type="evidence" value="ECO:0007669"/>
    <property type="project" value="TreeGrafter"/>
</dbReference>